<feature type="coiled-coil region" evidence="7">
    <location>
        <begin position="48"/>
        <end position="82"/>
    </location>
</feature>
<evidence type="ECO:0000256" key="7">
    <source>
        <dbReference type="SAM" id="Coils"/>
    </source>
</evidence>
<evidence type="ECO:0000256" key="1">
    <source>
        <dbReference type="ARBA" id="ARBA00022475"/>
    </source>
</evidence>
<keyword evidence="10" id="KW-1185">Reference proteome</keyword>
<keyword evidence="6" id="KW-0131">Cell cycle</keyword>
<evidence type="ECO:0000256" key="4">
    <source>
        <dbReference type="ARBA" id="ARBA00022989"/>
    </source>
</evidence>
<dbReference type="AlphaFoldDB" id="A0A7V8NWT3"/>
<keyword evidence="7" id="KW-0175">Coiled coil</keyword>
<dbReference type="PANTHER" id="PTHR37485">
    <property type="entry name" value="CELL DIVISION PROTEIN FTSB"/>
    <property type="match status" value="1"/>
</dbReference>
<evidence type="ECO:0000256" key="2">
    <source>
        <dbReference type="ARBA" id="ARBA00022618"/>
    </source>
</evidence>
<dbReference type="Pfam" id="PF04977">
    <property type="entry name" value="DivIC"/>
    <property type="match status" value="1"/>
</dbReference>
<evidence type="ECO:0000256" key="5">
    <source>
        <dbReference type="ARBA" id="ARBA00023136"/>
    </source>
</evidence>
<sequence>MGIAKLKKPGADEQPATFLRQYGGVLLGLLLFALVVHDIFGTHGYLAMRRTQHEIKKVNADMERLNKENLRLEEEVKELKSDPRKIEKIARDELGLAKPGEVIIKIPPSEQLPQDPASKP</sequence>
<dbReference type="InterPro" id="IPR023081">
    <property type="entry name" value="Cell_div_FtsB"/>
</dbReference>
<reference evidence="9" key="1">
    <citation type="submission" date="2020-06" db="EMBL/GenBank/DDBJ databases">
        <title>Legume-microbial interactions unlock mineral nutrients during tropical forest succession.</title>
        <authorList>
            <person name="Epihov D.Z."/>
        </authorList>
    </citation>
    <scope>NUCLEOTIDE SEQUENCE [LARGE SCALE GENOMIC DNA]</scope>
    <source>
        <strain evidence="9">Pan2503</strain>
    </source>
</reference>
<organism evidence="9 10">
    <name type="scientific">Candidatus Acidiferrum panamense</name>
    <dbReference type="NCBI Taxonomy" id="2741543"/>
    <lineage>
        <taxon>Bacteria</taxon>
        <taxon>Pseudomonadati</taxon>
        <taxon>Acidobacteriota</taxon>
        <taxon>Terriglobia</taxon>
        <taxon>Candidatus Acidiferrales</taxon>
        <taxon>Candidatus Acidiferrum</taxon>
    </lineage>
</organism>
<dbReference type="GO" id="GO:0043093">
    <property type="term" value="P:FtsZ-dependent cytokinesis"/>
    <property type="evidence" value="ECO:0007669"/>
    <property type="project" value="TreeGrafter"/>
</dbReference>
<keyword evidence="3 8" id="KW-0812">Transmembrane</keyword>
<accession>A0A7V8NWT3</accession>
<keyword evidence="5 8" id="KW-0472">Membrane</keyword>
<gene>
    <name evidence="9" type="ORF">HRJ53_28460</name>
</gene>
<evidence type="ECO:0000256" key="8">
    <source>
        <dbReference type="SAM" id="Phobius"/>
    </source>
</evidence>
<dbReference type="InterPro" id="IPR007060">
    <property type="entry name" value="FtsL/DivIC"/>
</dbReference>
<dbReference type="EMBL" id="JACDQQ010002754">
    <property type="protein sequence ID" value="MBA0088940.1"/>
    <property type="molecule type" value="Genomic_DNA"/>
</dbReference>
<protein>
    <submittedName>
        <fullName evidence="9">Septum formation initiator family protein</fullName>
    </submittedName>
</protein>
<evidence type="ECO:0000313" key="10">
    <source>
        <dbReference type="Proteomes" id="UP000567293"/>
    </source>
</evidence>
<dbReference type="GO" id="GO:0030428">
    <property type="term" value="C:cell septum"/>
    <property type="evidence" value="ECO:0007669"/>
    <property type="project" value="TreeGrafter"/>
</dbReference>
<comment type="caution">
    <text evidence="9">The sequence shown here is derived from an EMBL/GenBank/DDBJ whole genome shotgun (WGS) entry which is preliminary data.</text>
</comment>
<evidence type="ECO:0000256" key="6">
    <source>
        <dbReference type="ARBA" id="ARBA00023306"/>
    </source>
</evidence>
<proteinExistence type="predicted"/>
<feature type="transmembrane region" description="Helical" evidence="8">
    <location>
        <begin position="25"/>
        <end position="47"/>
    </location>
</feature>
<evidence type="ECO:0000256" key="3">
    <source>
        <dbReference type="ARBA" id="ARBA00022692"/>
    </source>
</evidence>
<keyword evidence="1" id="KW-1003">Cell membrane</keyword>
<evidence type="ECO:0000313" key="9">
    <source>
        <dbReference type="EMBL" id="MBA0088940.1"/>
    </source>
</evidence>
<dbReference type="PANTHER" id="PTHR37485:SF1">
    <property type="entry name" value="CELL DIVISION PROTEIN FTSB"/>
    <property type="match status" value="1"/>
</dbReference>
<name>A0A7V8NWT3_9BACT</name>
<dbReference type="Proteomes" id="UP000567293">
    <property type="component" value="Unassembled WGS sequence"/>
</dbReference>
<keyword evidence="2" id="KW-0132">Cell division</keyword>
<keyword evidence="4 8" id="KW-1133">Transmembrane helix</keyword>